<reference evidence="2 3" key="1">
    <citation type="submission" date="2023-07" db="EMBL/GenBank/DDBJ databases">
        <title>Sorghum-associated microbial communities from plants grown in Nebraska, USA.</title>
        <authorList>
            <person name="Schachtman D."/>
        </authorList>
    </citation>
    <scope>NUCLEOTIDE SEQUENCE [LARGE SCALE GENOMIC DNA]</scope>
    <source>
        <strain evidence="2 3">BE190</strain>
    </source>
</reference>
<dbReference type="EMBL" id="JAVDVX010000009">
    <property type="protein sequence ID" value="MDR7091981.1"/>
    <property type="molecule type" value="Genomic_DNA"/>
</dbReference>
<evidence type="ECO:0000256" key="1">
    <source>
        <dbReference type="SAM" id="SignalP"/>
    </source>
</evidence>
<protein>
    <recommendedName>
        <fullName evidence="4">Outer membrane protein beta-barrel domain-containing protein</fullName>
    </recommendedName>
</protein>
<keyword evidence="3" id="KW-1185">Reference proteome</keyword>
<dbReference type="RefSeq" id="WP_310075838.1">
    <property type="nucleotide sequence ID" value="NZ_JAVDVX010000009.1"/>
</dbReference>
<evidence type="ECO:0000313" key="2">
    <source>
        <dbReference type="EMBL" id="MDR7091981.1"/>
    </source>
</evidence>
<sequence length="187" mass="20797">MKQMIACILFSLFTHATLAQNDAPFVLQLKYSPLGIIDADEDEFDRGDRSYEKYDMEFERTLGAKIIFSPIPIYLGVQQSITNLDNSMPDAKVETLAVGFGGLTYDEFAYDSGIYLMGSVGAGAGRFKFKQPELDDWEALVEGNAEIGLRIHEHMLLGVGVDYQHFGEPGESKANFWNLYVGTGLAF</sequence>
<gene>
    <name evidence="2" type="ORF">J2X05_004019</name>
</gene>
<dbReference type="Proteomes" id="UP001253595">
    <property type="component" value="Unassembled WGS sequence"/>
</dbReference>
<evidence type="ECO:0008006" key="4">
    <source>
        <dbReference type="Google" id="ProtNLM"/>
    </source>
</evidence>
<name>A0ABU1V3F3_9GAMM</name>
<keyword evidence="1" id="KW-0732">Signal</keyword>
<feature type="signal peptide" evidence="1">
    <location>
        <begin position="1"/>
        <end position="19"/>
    </location>
</feature>
<evidence type="ECO:0000313" key="3">
    <source>
        <dbReference type="Proteomes" id="UP001253595"/>
    </source>
</evidence>
<comment type="caution">
    <text evidence="2">The sequence shown here is derived from an EMBL/GenBank/DDBJ whole genome shotgun (WGS) entry which is preliminary data.</text>
</comment>
<feature type="chain" id="PRO_5045999781" description="Outer membrane protein beta-barrel domain-containing protein" evidence="1">
    <location>
        <begin position="20"/>
        <end position="187"/>
    </location>
</feature>
<accession>A0ABU1V3F3</accession>
<organism evidence="2 3">
    <name type="scientific">Cellvibrio fibrivorans</name>
    <dbReference type="NCBI Taxonomy" id="126350"/>
    <lineage>
        <taxon>Bacteria</taxon>
        <taxon>Pseudomonadati</taxon>
        <taxon>Pseudomonadota</taxon>
        <taxon>Gammaproteobacteria</taxon>
        <taxon>Cellvibrionales</taxon>
        <taxon>Cellvibrionaceae</taxon>
        <taxon>Cellvibrio</taxon>
    </lineage>
</organism>
<proteinExistence type="predicted"/>